<dbReference type="PANTHER" id="PTHR31225:SF218">
    <property type="entry name" value="GERANIOL SYNTHASE, CHLOROPLASTIC-LIKE"/>
    <property type="match status" value="1"/>
</dbReference>
<dbReference type="Gene3D" id="1.50.10.130">
    <property type="entry name" value="Terpene synthase, N-terminal domain"/>
    <property type="match status" value="2"/>
</dbReference>
<dbReference type="GO" id="GO:0000287">
    <property type="term" value="F:magnesium ion binding"/>
    <property type="evidence" value="ECO:0007669"/>
    <property type="project" value="InterPro"/>
</dbReference>
<dbReference type="EMBL" id="CM001885">
    <property type="protein sequence ID" value="EOY13223.1"/>
    <property type="molecule type" value="Genomic_DNA"/>
</dbReference>
<dbReference type="InterPro" id="IPR008949">
    <property type="entry name" value="Isoprenoid_synthase_dom_sf"/>
</dbReference>
<gene>
    <name evidence="6" type="ORF">TCM_031741</name>
</gene>
<evidence type="ECO:0000259" key="5">
    <source>
        <dbReference type="Pfam" id="PF03936"/>
    </source>
</evidence>
<protein>
    <submittedName>
        <fullName evidence="6">3R-linalool synthase</fullName>
    </submittedName>
</protein>
<sequence>MLSDWSNSVLNLKLTEFSQTTRNVPQRRNAAPLPSIWDPQFIMSFTAPYAYEDEHATRLEVLKEDAKSLIAATSMEDPRDLLKLIDTIQRLGVAYHFEKEIKGLFILFMLIFPLIFTIQLCNFDFYVRMVFPSAQAAHLGIPGENVLEEAKSFSRNHLNLLTGKLESNIAEQVQQSLDVPLHWRMARSEARNFIEAYQRDKAKSSVLLELAKLDYNVLQSIYLKELKELAEWWEDMNFKEKLPLSRDRLMESYVVAVGSISNPQFPKGRKNIAKFCATATCVDDVYDNYGSIDELEKFTEALGRWDIKAMEELPEYLKVCYLALYNSVDDVVQDASEHLDLEVLPYVKDKVSGKPSDKGKDIAPEDQEYECCKFPSKNKVYDLFYNSIMFLKM</sequence>
<dbReference type="Proteomes" id="UP000026915">
    <property type="component" value="Chromosome 7"/>
</dbReference>
<evidence type="ECO:0000259" key="4">
    <source>
        <dbReference type="Pfam" id="PF01397"/>
    </source>
</evidence>
<keyword evidence="3" id="KW-0812">Transmembrane</keyword>
<keyword evidence="1" id="KW-0479">Metal-binding</keyword>
<proteinExistence type="predicted"/>
<dbReference type="Pfam" id="PF03936">
    <property type="entry name" value="Terpene_synth_C"/>
    <property type="match status" value="1"/>
</dbReference>
<dbReference type="PANTHER" id="PTHR31225">
    <property type="entry name" value="OS04G0344100 PROTEIN-RELATED"/>
    <property type="match status" value="1"/>
</dbReference>
<dbReference type="InParanoid" id="A0A061F8M6"/>
<dbReference type="AlphaFoldDB" id="A0A061F8M6"/>
<dbReference type="InterPro" id="IPR005630">
    <property type="entry name" value="Terpene_synthase_metal-bd"/>
</dbReference>
<keyword evidence="3" id="KW-0472">Membrane</keyword>
<dbReference type="InterPro" id="IPR036965">
    <property type="entry name" value="Terpene_synth_N_sf"/>
</dbReference>
<feature type="domain" description="Terpene synthase N-terminal" evidence="4">
    <location>
        <begin position="36"/>
        <end position="103"/>
    </location>
</feature>
<keyword evidence="2" id="KW-0460">Magnesium</keyword>
<dbReference type="Pfam" id="PF01397">
    <property type="entry name" value="Terpene_synth"/>
    <property type="match status" value="1"/>
</dbReference>
<dbReference type="STRING" id="3641.A0A061F8M6"/>
<dbReference type="InterPro" id="IPR008930">
    <property type="entry name" value="Terpenoid_cyclase/PrenylTrfase"/>
</dbReference>
<dbReference type="GO" id="GO:0046246">
    <property type="term" value="P:terpene biosynthetic process"/>
    <property type="evidence" value="ECO:0000318"/>
    <property type="project" value="GO_Central"/>
</dbReference>
<evidence type="ECO:0000256" key="3">
    <source>
        <dbReference type="SAM" id="Phobius"/>
    </source>
</evidence>
<accession>A0A061F8M6</accession>
<dbReference type="InterPro" id="IPR001906">
    <property type="entry name" value="Terpene_synth_N"/>
</dbReference>
<dbReference type="SUPFAM" id="SSF48239">
    <property type="entry name" value="Terpenoid cyclases/Protein prenyltransferases"/>
    <property type="match status" value="1"/>
</dbReference>
<dbReference type="InterPro" id="IPR050148">
    <property type="entry name" value="Terpene_synthase-like"/>
</dbReference>
<dbReference type="HOGENOM" id="CLU_003125_0_0_1"/>
<evidence type="ECO:0000256" key="1">
    <source>
        <dbReference type="ARBA" id="ARBA00022723"/>
    </source>
</evidence>
<evidence type="ECO:0000256" key="2">
    <source>
        <dbReference type="ARBA" id="ARBA00022842"/>
    </source>
</evidence>
<dbReference type="OMA" id="YEDEHAT"/>
<evidence type="ECO:0000313" key="6">
    <source>
        <dbReference type="EMBL" id="EOY13223.1"/>
    </source>
</evidence>
<reference evidence="6 7" key="1">
    <citation type="journal article" date="2013" name="Genome Biol.">
        <title>The genome sequence of the most widely cultivated cacao type and its use to identify candidate genes regulating pod color.</title>
        <authorList>
            <person name="Motamayor J.C."/>
            <person name="Mockaitis K."/>
            <person name="Schmutz J."/>
            <person name="Haiminen N."/>
            <person name="Iii D.L."/>
            <person name="Cornejo O."/>
            <person name="Findley S.D."/>
            <person name="Zheng P."/>
            <person name="Utro F."/>
            <person name="Royaert S."/>
            <person name="Saski C."/>
            <person name="Jenkins J."/>
            <person name="Podicheti R."/>
            <person name="Zhao M."/>
            <person name="Scheffler B.E."/>
            <person name="Stack J.C."/>
            <person name="Feltus F.A."/>
            <person name="Mustiga G.M."/>
            <person name="Amores F."/>
            <person name="Phillips W."/>
            <person name="Marelli J.P."/>
            <person name="May G.D."/>
            <person name="Shapiro H."/>
            <person name="Ma J."/>
            <person name="Bustamante C.D."/>
            <person name="Schnell R.J."/>
            <person name="Main D."/>
            <person name="Gilbert D."/>
            <person name="Parida L."/>
            <person name="Kuhn D.N."/>
        </authorList>
    </citation>
    <scope>NUCLEOTIDE SEQUENCE [LARGE SCALE GENOMIC DNA]</scope>
    <source>
        <strain evidence="7">cv. Matina 1-6</strain>
    </source>
</reference>
<dbReference type="eggNOG" id="ENOG502QUH3">
    <property type="taxonomic scope" value="Eukaryota"/>
</dbReference>
<dbReference type="Gramene" id="EOY13223">
    <property type="protein sequence ID" value="EOY13223"/>
    <property type="gene ID" value="TCM_031741"/>
</dbReference>
<dbReference type="SUPFAM" id="SSF48576">
    <property type="entry name" value="Terpenoid synthases"/>
    <property type="match status" value="1"/>
</dbReference>
<feature type="domain" description="Terpene synthase metal-binding" evidence="5">
    <location>
        <begin position="235"/>
        <end position="349"/>
    </location>
</feature>
<keyword evidence="3" id="KW-1133">Transmembrane helix</keyword>
<feature type="transmembrane region" description="Helical" evidence="3">
    <location>
        <begin position="104"/>
        <end position="127"/>
    </location>
</feature>
<dbReference type="Gene3D" id="1.10.600.10">
    <property type="entry name" value="Farnesyl Diphosphate Synthase"/>
    <property type="match status" value="1"/>
</dbReference>
<organism evidence="6 7">
    <name type="scientific">Theobroma cacao</name>
    <name type="common">Cacao</name>
    <name type="synonym">Cocoa</name>
    <dbReference type="NCBI Taxonomy" id="3641"/>
    <lineage>
        <taxon>Eukaryota</taxon>
        <taxon>Viridiplantae</taxon>
        <taxon>Streptophyta</taxon>
        <taxon>Embryophyta</taxon>
        <taxon>Tracheophyta</taxon>
        <taxon>Spermatophyta</taxon>
        <taxon>Magnoliopsida</taxon>
        <taxon>eudicotyledons</taxon>
        <taxon>Gunneridae</taxon>
        <taxon>Pentapetalae</taxon>
        <taxon>rosids</taxon>
        <taxon>malvids</taxon>
        <taxon>Malvales</taxon>
        <taxon>Malvaceae</taxon>
        <taxon>Byttnerioideae</taxon>
        <taxon>Theobroma</taxon>
    </lineage>
</organism>
<keyword evidence="7" id="KW-1185">Reference proteome</keyword>
<dbReference type="GO" id="GO:0010333">
    <property type="term" value="F:terpene synthase activity"/>
    <property type="evidence" value="ECO:0000318"/>
    <property type="project" value="GO_Central"/>
</dbReference>
<evidence type="ECO:0000313" key="7">
    <source>
        <dbReference type="Proteomes" id="UP000026915"/>
    </source>
</evidence>
<dbReference type="GO" id="GO:0016114">
    <property type="term" value="P:terpenoid biosynthetic process"/>
    <property type="evidence" value="ECO:0007669"/>
    <property type="project" value="InterPro"/>
</dbReference>
<name>A0A061F8M6_THECC</name>